<feature type="domain" description="Alpha-carbonic anhydrase" evidence="1">
    <location>
        <begin position="1"/>
        <end position="88"/>
    </location>
</feature>
<keyword evidence="3" id="KW-1185">Reference proteome</keyword>
<sequence>MENGIYSMAYIYTVSINTPHKGGASLIWRHIWYMKAMMERLLLLESSTRLDGPIPCYLWYIGSLTVPPCTEGVVSTMDRKVETVTKDK</sequence>
<evidence type="ECO:0000259" key="1">
    <source>
        <dbReference type="PROSITE" id="PS51144"/>
    </source>
</evidence>
<comment type="caution">
    <text evidence="2">The sequence shown here is derived from an EMBL/GenBank/DDBJ whole genome shotgun (WGS) entry which is preliminary data.</text>
</comment>
<dbReference type="InterPro" id="IPR036398">
    <property type="entry name" value="CA_dom_sf"/>
</dbReference>
<organism evidence="2 3">
    <name type="scientific">Solanum tuberosum</name>
    <name type="common">Potato</name>
    <dbReference type="NCBI Taxonomy" id="4113"/>
    <lineage>
        <taxon>Eukaryota</taxon>
        <taxon>Viridiplantae</taxon>
        <taxon>Streptophyta</taxon>
        <taxon>Embryophyta</taxon>
        <taxon>Tracheophyta</taxon>
        <taxon>Spermatophyta</taxon>
        <taxon>Magnoliopsida</taxon>
        <taxon>eudicotyledons</taxon>
        <taxon>Gunneridae</taxon>
        <taxon>Pentapetalae</taxon>
        <taxon>asterids</taxon>
        <taxon>lamiids</taxon>
        <taxon>Solanales</taxon>
        <taxon>Solanaceae</taxon>
        <taxon>Solanoideae</taxon>
        <taxon>Solaneae</taxon>
        <taxon>Solanum</taxon>
    </lineage>
</organism>
<evidence type="ECO:0000313" key="2">
    <source>
        <dbReference type="EMBL" id="KAH0749975.1"/>
    </source>
</evidence>
<reference evidence="2 3" key="1">
    <citation type="journal article" date="2021" name="bioRxiv">
        <title>Chromosome-scale and haplotype-resolved genome assembly of a tetraploid potato cultivar.</title>
        <authorList>
            <person name="Sun H."/>
            <person name="Jiao W.-B."/>
            <person name="Krause K."/>
            <person name="Campoy J.A."/>
            <person name="Goel M."/>
            <person name="Folz-Donahue K."/>
            <person name="Kukat C."/>
            <person name="Huettel B."/>
            <person name="Schneeberger K."/>
        </authorList>
    </citation>
    <scope>NUCLEOTIDE SEQUENCE [LARGE SCALE GENOMIC DNA]</scope>
    <source>
        <strain evidence="2">SolTubOtavaFocal</strain>
        <tissue evidence="2">Leaves</tissue>
    </source>
</reference>
<evidence type="ECO:0000313" key="3">
    <source>
        <dbReference type="Proteomes" id="UP000826656"/>
    </source>
</evidence>
<accession>A0ABQ7UK38</accession>
<dbReference type="EMBL" id="JAIVGD010000019">
    <property type="protein sequence ID" value="KAH0749975.1"/>
    <property type="molecule type" value="Genomic_DNA"/>
</dbReference>
<dbReference type="Proteomes" id="UP000826656">
    <property type="component" value="Unassembled WGS sequence"/>
</dbReference>
<dbReference type="PROSITE" id="PS51144">
    <property type="entry name" value="ALPHA_CA_2"/>
    <property type="match status" value="1"/>
</dbReference>
<dbReference type="InterPro" id="IPR001148">
    <property type="entry name" value="CA_dom"/>
</dbReference>
<proteinExistence type="predicted"/>
<gene>
    <name evidence="2" type="ORF">KY290_029207</name>
</gene>
<dbReference type="SUPFAM" id="SSF51069">
    <property type="entry name" value="Carbonic anhydrase"/>
    <property type="match status" value="1"/>
</dbReference>
<protein>
    <recommendedName>
        <fullName evidence="1">Alpha-carbonic anhydrase domain-containing protein</fullName>
    </recommendedName>
</protein>
<name>A0ABQ7UK38_SOLTU</name>
<dbReference type="Gene3D" id="3.10.200.10">
    <property type="entry name" value="Alpha carbonic anhydrase"/>
    <property type="match status" value="1"/>
</dbReference>